<evidence type="ECO:0000313" key="2">
    <source>
        <dbReference type="Proteomes" id="UP000195208"/>
    </source>
</evidence>
<dbReference type="EMBL" id="NEFX01000018">
    <property type="protein sequence ID" value="OTW30502.1"/>
    <property type="molecule type" value="Genomic_DNA"/>
</dbReference>
<organism evidence="1 2">
    <name type="scientific">Staphylococcus agnetis</name>
    <dbReference type="NCBI Taxonomy" id="985762"/>
    <lineage>
        <taxon>Bacteria</taxon>
        <taxon>Bacillati</taxon>
        <taxon>Bacillota</taxon>
        <taxon>Bacilli</taxon>
        <taxon>Bacillales</taxon>
        <taxon>Staphylococcaceae</taxon>
        <taxon>Staphylococcus</taxon>
    </lineage>
</organism>
<gene>
    <name evidence="1" type="ORF">B9M88_09545</name>
</gene>
<evidence type="ECO:0000313" key="1">
    <source>
        <dbReference type="EMBL" id="OTW30502.1"/>
    </source>
</evidence>
<protein>
    <recommendedName>
        <fullName evidence="3">Phage protein</fullName>
    </recommendedName>
</protein>
<comment type="caution">
    <text evidence="1">The sequence shown here is derived from an EMBL/GenBank/DDBJ whole genome shotgun (WGS) entry which is preliminary data.</text>
</comment>
<reference evidence="1 2" key="1">
    <citation type="submission" date="2017-04" db="EMBL/GenBank/DDBJ databases">
        <title>Staphylococcus agnetis, a potential pathogen in the broiler production.</title>
        <authorList>
            <person name="Poulsen L."/>
        </authorList>
    </citation>
    <scope>NUCLEOTIDE SEQUENCE [LARGE SCALE GENOMIC DNA]</scope>
    <source>
        <strain evidence="1 2">723_310714_2_2_spleen</strain>
    </source>
</reference>
<accession>A0ABX3Z2E2</accession>
<sequence>MDKQQAFKDLITELKNKNTDEFINKITDNLEQKFKIPVGVTRSFTARNIDKKFFEKTDIRLISLFVLEALEVMNREKFIDEIFTKGEINEIKQYDFHAYNQQDAIKLPYTFQPCIPVNTVYSTKISVKEISEFVNAGIINYNFDIQREAKLEIRTNKIVKNPTLNRRNIKEMENLLLKDALKESTLYFNAAPLTSHDGDELVYDPNDFSLTITEGTRIDVIDGFHRVLAAQNAYRINPSIEFEFNVVFSNFTTSEAINWQSQHSKATPWSRNRVAELQQESRGARIIKAIKAKDIEFEKLITSGARLNYSIGLVSFKKLAEFIDELFTVENRSEEVKVSEEIAQLLLSINEIKQVSSWNTQLFIYGCLKEYVEDFNRDTDAYLQHLQKLYKALINNKVNLNVDTNLSENTIKREAYNQLKQLQKELD</sequence>
<name>A0ABX3Z2E2_9STAP</name>
<keyword evidence="2" id="KW-1185">Reference proteome</keyword>
<dbReference type="Proteomes" id="UP000195208">
    <property type="component" value="Unassembled WGS sequence"/>
</dbReference>
<evidence type="ECO:0008006" key="3">
    <source>
        <dbReference type="Google" id="ProtNLM"/>
    </source>
</evidence>
<proteinExistence type="predicted"/>